<dbReference type="EMBL" id="FQVN01000004">
    <property type="protein sequence ID" value="SHF64318.1"/>
    <property type="molecule type" value="Genomic_DNA"/>
</dbReference>
<dbReference type="InterPro" id="IPR029063">
    <property type="entry name" value="SAM-dependent_MTases_sf"/>
</dbReference>
<proteinExistence type="predicted"/>
<sequence>MAPVDAVLGWDEDTTAEAYAAFTRDFPMYGATSRDLARRADLAGSRLVIDLCGGAGATAEAILDLVPSQAQVISLDNAAAMQRVGIRMLTDPRLTWITAPAENMADHVPGMADAVVCNSAIWKTDVLQVFAAVHQVLRPGGRFVFNVGGGFAGVRHPDETSVRTGPSLNTLVRQVAARDYGYVPPPPAAEAAPTLPLDMVADHLAVAGLTVLDSEIVAQHSTMAEKKAWLSIPVFARPDGEFTHAQRMDILNKAYSLTTPDTPTVTSWLVVVAQRPREQH</sequence>
<keyword evidence="2" id="KW-0489">Methyltransferase</keyword>
<evidence type="ECO:0000313" key="2">
    <source>
        <dbReference type="EMBL" id="SHF64318.1"/>
    </source>
</evidence>
<dbReference type="InterPro" id="IPR041698">
    <property type="entry name" value="Methyltransf_25"/>
</dbReference>
<dbReference type="RefSeq" id="WP_073483389.1">
    <property type="nucleotide sequence ID" value="NZ_FQVN01000004.1"/>
</dbReference>
<dbReference type="Gene3D" id="3.40.50.150">
    <property type="entry name" value="Vaccinia Virus protein VP39"/>
    <property type="match status" value="1"/>
</dbReference>
<protein>
    <submittedName>
        <fullName evidence="2">Methyltransferase domain-containing protein</fullName>
    </submittedName>
</protein>
<reference evidence="2 3" key="1">
    <citation type="submission" date="2016-11" db="EMBL/GenBank/DDBJ databases">
        <authorList>
            <person name="Jaros S."/>
            <person name="Januszkiewicz K."/>
            <person name="Wedrychowicz H."/>
        </authorList>
    </citation>
    <scope>NUCLEOTIDE SEQUENCE [LARGE SCALE GENOMIC DNA]</scope>
    <source>
        <strain evidence="2 3">DSM 44523</strain>
    </source>
</reference>
<dbReference type="SUPFAM" id="SSF53335">
    <property type="entry name" value="S-adenosyl-L-methionine-dependent methyltransferases"/>
    <property type="match status" value="1"/>
</dbReference>
<dbReference type="STRING" id="2017.SAMN05444320_104383"/>
<dbReference type="GO" id="GO:0008168">
    <property type="term" value="F:methyltransferase activity"/>
    <property type="evidence" value="ECO:0007669"/>
    <property type="project" value="UniProtKB-KW"/>
</dbReference>
<dbReference type="OrthoDB" id="4298081at2"/>
<keyword evidence="3" id="KW-1185">Reference proteome</keyword>
<evidence type="ECO:0000313" key="3">
    <source>
        <dbReference type="Proteomes" id="UP000184501"/>
    </source>
</evidence>
<dbReference type="GO" id="GO:0032259">
    <property type="term" value="P:methylation"/>
    <property type="evidence" value="ECO:0007669"/>
    <property type="project" value="UniProtKB-KW"/>
</dbReference>
<dbReference type="CDD" id="cd02440">
    <property type="entry name" value="AdoMet_MTases"/>
    <property type="match status" value="1"/>
</dbReference>
<feature type="domain" description="Methyltransferase" evidence="1">
    <location>
        <begin position="48"/>
        <end position="141"/>
    </location>
</feature>
<gene>
    <name evidence="2" type="ORF">SAMN05444320_104383</name>
</gene>
<dbReference type="Pfam" id="PF13649">
    <property type="entry name" value="Methyltransf_25"/>
    <property type="match status" value="1"/>
</dbReference>
<dbReference type="Proteomes" id="UP000184501">
    <property type="component" value="Unassembled WGS sequence"/>
</dbReference>
<name>A0A1M5DB94_STRHI</name>
<keyword evidence="2" id="KW-0808">Transferase</keyword>
<organism evidence="2 3">
    <name type="scientific">Streptoalloteichus hindustanus</name>
    <dbReference type="NCBI Taxonomy" id="2017"/>
    <lineage>
        <taxon>Bacteria</taxon>
        <taxon>Bacillati</taxon>
        <taxon>Actinomycetota</taxon>
        <taxon>Actinomycetes</taxon>
        <taxon>Pseudonocardiales</taxon>
        <taxon>Pseudonocardiaceae</taxon>
        <taxon>Streptoalloteichus</taxon>
    </lineage>
</organism>
<evidence type="ECO:0000259" key="1">
    <source>
        <dbReference type="Pfam" id="PF13649"/>
    </source>
</evidence>
<accession>A0A1M5DB94</accession>
<dbReference type="AlphaFoldDB" id="A0A1M5DB94"/>